<comment type="caution">
    <text evidence="1">The sequence shown here is derived from an EMBL/GenBank/DDBJ whole genome shotgun (WGS) entry which is preliminary data.</text>
</comment>
<evidence type="ECO:0000313" key="1">
    <source>
        <dbReference type="EMBL" id="KAI0068685.1"/>
    </source>
</evidence>
<proteinExistence type="predicted"/>
<name>A0ACB8TJW3_9AGAM</name>
<accession>A0ACB8TJW3</accession>
<sequence>MANKQSEESVWSDAFVKVSFQAETDGDPLSSHWTNQGSAKHSGPAILISQTLQKLYPNHSIVLTRDFRLNILQFPAVTVKPLSPSDLVTNVGFIPLTRGAGPRPGVLVDSVEYGAFELTWQDHSFLLYIAKWPLGFSEVSQHFILYEGPETISRELLLSAGIFADQLHDEIWVFNQGFWSKDASLWREIQKASWSDVILEEDFKAAVQKDVHGFFSSEWTYKNLSLPWKRGLIMYGPPGNGKTISIKIIMKECDAKGYRPMYVKSFQSWQGEEGAMATVFAKARQNAPCVVILEDLDSLINDRNRSFFLNELDGLSGNDGLLVIGTTNHFDRLDPGLSTRPSRFDRKYLYDDPNRNGRVLYVQYWQSKLKHNDAVIFPDSLVEEVADLTDKFSFAYLKEAFVSSLVTFMTDKEDGKDVHFESVIKGQIKTLRKQLDKGAIDRIASTQPFSTAHVAPLYSSAMGLTINQTGAWMKGESTGRDVRPLLDAIAQRLNLTEVPNSRDDSYRLASAGGSQWM</sequence>
<keyword evidence="1" id="KW-0378">Hydrolase</keyword>
<evidence type="ECO:0000313" key="2">
    <source>
        <dbReference type="Proteomes" id="UP000814140"/>
    </source>
</evidence>
<keyword evidence="2" id="KW-1185">Reference proteome</keyword>
<dbReference type="EMBL" id="MU277187">
    <property type="protein sequence ID" value="KAI0068685.1"/>
    <property type="molecule type" value="Genomic_DNA"/>
</dbReference>
<dbReference type="Proteomes" id="UP000814140">
    <property type="component" value="Unassembled WGS sequence"/>
</dbReference>
<reference evidence="1" key="1">
    <citation type="submission" date="2021-03" db="EMBL/GenBank/DDBJ databases">
        <authorList>
            <consortium name="DOE Joint Genome Institute"/>
            <person name="Ahrendt S."/>
            <person name="Looney B.P."/>
            <person name="Miyauchi S."/>
            <person name="Morin E."/>
            <person name="Drula E."/>
            <person name="Courty P.E."/>
            <person name="Chicoki N."/>
            <person name="Fauchery L."/>
            <person name="Kohler A."/>
            <person name="Kuo A."/>
            <person name="Labutti K."/>
            <person name="Pangilinan J."/>
            <person name="Lipzen A."/>
            <person name="Riley R."/>
            <person name="Andreopoulos W."/>
            <person name="He G."/>
            <person name="Johnson J."/>
            <person name="Barry K.W."/>
            <person name="Grigoriev I.V."/>
            <person name="Nagy L."/>
            <person name="Hibbett D."/>
            <person name="Henrissat B."/>
            <person name="Matheny P.B."/>
            <person name="Labbe J."/>
            <person name="Martin F."/>
        </authorList>
    </citation>
    <scope>NUCLEOTIDE SEQUENCE</scope>
    <source>
        <strain evidence="1">HHB10654</strain>
    </source>
</reference>
<organism evidence="1 2">
    <name type="scientific">Artomyces pyxidatus</name>
    <dbReference type="NCBI Taxonomy" id="48021"/>
    <lineage>
        <taxon>Eukaryota</taxon>
        <taxon>Fungi</taxon>
        <taxon>Dikarya</taxon>
        <taxon>Basidiomycota</taxon>
        <taxon>Agaricomycotina</taxon>
        <taxon>Agaricomycetes</taxon>
        <taxon>Russulales</taxon>
        <taxon>Auriscalpiaceae</taxon>
        <taxon>Artomyces</taxon>
    </lineage>
</organism>
<reference evidence="1" key="2">
    <citation type="journal article" date="2022" name="New Phytol.">
        <title>Evolutionary transition to the ectomycorrhizal habit in the genomes of a hyperdiverse lineage of mushroom-forming fungi.</title>
        <authorList>
            <person name="Looney B."/>
            <person name="Miyauchi S."/>
            <person name="Morin E."/>
            <person name="Drula E."/>
            <person name="Courty P.E."/>
            <person name="Kohler A."/>
            <person name="Kuo A."/>
            <person name="LaButti K."/>
            <person name="Pangilinan J."/>
            <person name="Lipzen A."/>
            <person name="Riley R."/>
            <person name="Andreopoulos W."/>
            <person name="He G."/>
            <person name="Johnson J."/>
            <person name="Nolan M."/>
            <person name="Tritt A."/>
            <person name="Barry K.W."/>
            <person name="Grigoriev I.V."/>
            <person name="Nagy L.G."/>
            <person name="Hibbett D."/>
            <person name="Henrissat B."/>
            <person name="Matheny P.B."/>
            <person name="Labbe J."/>
            <person name="Martin F.M."/>
        </authorList>
    </citation>
    <scope>NUCLEOTIDE SEQUENCE</scope>
    <source>
        <strain evidence="1">HHB10654</strain>
    </source>
</reference>
<gene>
    <name evidence="1" type="ORF">BV25DRAFT_1910445</name>
</gene>
<protein>
    <submittedName>
        <fullName evidence="1">P-loop containing nucleoside triphosphate hydrolase protein</fullName>
    </submittedName>
</protein>